<sequence>MKKLTTRQHIPSSAGRTALSKSVLSSIATLLMVECILLKGVLQHIMKIQRSFWCGYDTSHVKLYFISWNYGKRFASKRWMVVLGVRDTEFINKSLVVKLAWRFLTNPNVM</sequence>
<protein>
    <recommendedName>
        <fullName evidence="3">Reverse transcriptase zinc-binding domain-containing protein</fullName>
    </recommendedName>
</protein>
<dbReference type="Proteomes" id="UP000316621">
    <property type="component" value="Chromosome 8"/>
</dbReference>
<organism evidence="1 2">
    <name type="scientific">Papaver somniferum</name>
    <name type="common">Opium poppy</name>
    <dbReference type="NCBI Taxonomy" id="3469"/>
    <lineage>
        <taxon>Eukaryota</taxon>
        <taxon>Viridiplantae</taxon>
        <taxon>Streptophyta</taxon>
        <taxon>Embryophyta</taxon>
        <taxon>Tracheophyta</taxon>
        <taxon>Spermatophyta</taxon>
        <taxon>Magnoliopsida</taxon>
        <taxon>Ranunculales</taxon>
        <taxon>Papaveraceae</taxon>
        <taxon>Papaveroideae</taxon>
        <taxon>Papaver</taxon>
    </lineage>
</organism>
<evidence type="ECO:0000313" key="1">
    <source>
        <dbReference type="EMBL" id="RZC75372.1"/>
    </source>
</evidence>
<keyword evidence="2" id="KW-1185">Reference proteome</keyword>
<dbReference type="AlphaFoldDB" id="A0A4Y7KSJ8"/>
<dbReference type="Gramene" id="RZC75372">
    <property type="protein sequence ID" value="RZC75372"/>
    <property type="gene ID" value="C5167_050853"/>
</dbReference>
<gene>
    <name evidence="1" type="ORF">C5167_050853</name>
</gene>
<evidence type="ECO:0000313" key="2">
    <source>
        <dbReference type="Proteomes" id="UP000316621"/>
    </source>
</evidence>
<accession>A0A4Y7KSJ8</accession>
<dbReference type="EMBL" id="CM010722">
    <property type="protein sequence ID" value="RZC75372.1"/>
    <property type="molecule type" value="Genomic_DNA"/>
</dbReference>
<reference evidence="1 2" key="1">
    <citation type="journal article" date="2018" name="Science">
        <title>The opium poppy genome and morphinan production.</title>
        <authorList>
            <person name="Guo L."/>
            <person name="Winzer T."/>
            <person name="Yang X."/>
            <person name="Li Y."/>
            <person name="Ning Z."/>
            <person name="He Z."/>
            <person name="Teodor R."/>
            <person name="Lu Y."/>
            <person name="Bowser T.A."/>
            <person name="Graham I.A."/>
            <person name="Ye K."/>
        </authorList>
    </citation>
    <scope>NUCLEOTIDE SEQUENCE [LARGE SCALE GENOMIC DNA]</scope>
    <source>
        <strain evidence="2">cv. HN1</strain>
        <tissue evidence="1">Leaves</tissue>
    </source>
</reference>
<name>A0A4Y7KSJ8_PAPSO</name>
<proteinExistence type="predicted"/>
<evidence type="ECO:0008006" key="3">
    <source>
        <dbReference type="Google" id="ProtNLM"/>
    </source>
</evidence>